<feature type="compositionally biased region" description="Basic and acidic residues" evidence="2">
    <location>
        <begin position="824"/>
        <end position="838"/>
    </location>
</feature>
<feature type="region of interest" description="Disordered" evidence="2">
    <location>
        <begin position="796"/>
        <end position="886"/>
    </location>
</feature>
<proteinExistence type="predicted"/>
<evidence type="ECO:0000313" key="4">
    <source>
        <dbReference type="Proteomes" id="UP000030816"/>
    </source>
</evidence>
<dbReference type="OrthoDB" id="4848543at2759"/>
<evidence type="ECO:0000256" key="1">
    <source>
        <dbReference type="SAM" id="Coils"/>
    </source>
</evidence>
<accession>A0A0B2WZL1</accession>
<reference evidence="3 4" key="1">
    <citation type="journal article" date="2014" name="Proc. Natl. Acad. Sci. U.S.A.">
        <title>Trajectory and genomic determinants of fungal-pathogen speciation and host adaptation.</title>
        <authorList>
            <person name="Hu X."/>
            <person name="Xiao G."/>
            <person name="Zheng P."/>
            <person name="Shang Y."/>
            <person name="Su Y."/>
            <person name="Zhang X."/>
            <person name="Liu X."/>
            <person name="Zhan S."/>
            <person name="St Leger R.J."/>
            <person name="Wang C."/>
        </authorList>
    </citation>
    <scope>NUCLEOTIDE SEQUENCE [LARGE SCALE GENOMIC DNA]</scope>
    <source>
        <strain evidence="3 4">ARSEF 1941</strain>
    </source>
</reference>
<gene>
    <name evidence="3" type="ORF">MAM_00728</name>
</gene>
<feature type="region of interest" description="Disordered" evidence="2">
    <location>
        <begin position="165"/>
        <end position="195"/>
    </location>
</feature>
<dbReference type="GeneID" id="63735183"/>
<feature type="region of interest" description="Disordered" evidence="2">
    <location>
        <begin position="93"/>
        <end position="129"/>
    </location>
</feature>
<dbReference type="STRING" id="1081103.A0A0B2WZL1"/>
<keyword evidence="4" id="KW-1185">Reference proteome</keyword>
<feature type="coiled-coil region" evidence="1">
    <location>
        <begin position="210"/>
        <end position="272"/>
    </location>
</feature>
<evidence type="ECO:0000313" key="3">
    <source>
        <dbReference type="EMBL" id="KHO01727.1"/>
    </source>
</evidence>
<dbReference type="Proteomes" id="UP000030816">
    <property type="component" value="Unassembled WGS sequence"/>
</dbReference>
<feature type="compositionally biased region" description="Polar residues" evidence="2">
    <location>
        <begin position="67"/>
        <end position="78"/>
    </location>
</feature>
<dbReference type="EMBL" id="AZHE01000001">
    <property type="protein sequence ID" value="KHO01727.1"/>
    <property type="molecule type" value="Genomic_DNA"/>
</dbReference>
<dbReference type="RefSeq" id="XP_040682792.1">
    <property type="nucleotide sequence ID" value="XM_040819527.1"/>
</dbReference>
<comment type="caution">
    <text evidence="3">The sequence shown here is derived from an EMBL/GenBank/DDBJ whole genome shotgun (WGS) entry which is preliminary data.</text>
</comment>
<feature type="region of interest" description="Disordered" evidence="2">
    <location>
        <begin position="48"/>
        <end position="78"/>
    </location>
</feature>
<name>A0A0B2WZL1_METAS</name>
<keyword evidence="1" id="KW-0175">Coiled coil</keyword>
<dbReference type="HOGENOM" id="CLU_009047_0_0_1"/>
<sequence>MSPKAPVTHTDKAPYFPVNALDTVDHGPIQEDPGFLWQRQALNRTKLNGTAAKQQEPASTRDKPPLQNLTMSTQVSSKKISDEFPVLLNRRYSKNNSRGDRMTNTINIRKDQCQNRPSSVSTCGDLEGPYRVTPSKSRFSVNGEQHEVNPPPEELCGTNVYDGEYAHRSRSRTSNISRKRSSVNKHRSEPDPGRKKMLMQQVAQYWNECINIAEEEKVQARMEIDQLREDLRRQYAKLVEAHHHLDNERAGRKDIEEKLKNSEEKTAHALLENSTLSQTLSATQEELRSSKKRDEIVTEKYRIYRAKLNEAILEQQRLFVQAKEFYQDSIQKLRQENETRVAETKAIETALTNSSEKREQMRRCLDELRSGLEKEVESRNAEISVLRDKISAQEQALCTEKQISSDLRDQIMSLKPLQSIETQNLVEAIKSLQDSIATNAIGQTQQLKLSESVCGRLQNLEVLVNGLASHVSRENGIGSLIDGLHELVSTGLFSALNDIGGAQICTQETLVGIRNDCQAELGFIRTALGDLIKQQINMQDQLALGGHDSAEKFNILRDDVTSTRELCEHIGKEVTAWFTEERNVANAKQDTWEKNVIRLLNEGNDVAAELKNAVHTAGDTCLSKLDSLSNAVATSDDETKMLLQQHTDCVQKFLKEELNLEKLNVDYDPKETQRVLASLEGIVVSISEHLKHSEGRAASQGDSSQHNKQDEAAVSLQNRILQLEREVSKTTDLQKRWHSDIQIVDSIRSRLKSLQQLPSQVDGYSEQLAKISRVSCMLDSASTYLATQETWVKQQLGAGPQVDRSVATPPRTMEELRPNQLMGSDDRYHHPDDSKSDRVPSSQSDKICATQHNHSEFGPRKVQVQSPMEAHTRSSPPSIQQEQKRRRIPVTVRPILKANSVSSSQESVSVQLQSNGTETELGPILESKKTTTAIRSACAASQKIIADISSGFITDQSEDTFFNLPRVTDFQPPLQVLPSQAISQKRTFEVDGDECAKVKRAKALSGLKDKLSVKCPVSRPPEDIVLDSTHNLAG</sequence>
<organism evidence="3 4">
    <name type="scientific">Metarhizium album (strain ARSEF 1941)</name>
    <dbReference type="NCBI Taxonomy" id="1081103"/>
    <lineage>
        <taxon>Eukaryota</taxon>
        <taxon>Fungi</taxon>
        <taxon>Dikarya</taxon>
        <taxon>Ascomycota</taxon>
        <taxon>Pezizomycotina</taxon>
        <taxon>Sordariomycetes</taxon>
        <taxon>Hypocreomycetidae</taxon>
        <taxon>Hypocreales</taxon>
        <taxon>Clavicipitaceae</taxon>
        <taxon>Metarhizium</taxon>
    </lineage>
</organism>
<evidence type="ECO:0000256" key="2">
    <source>
        <dbReference type="SAM" id="MobiDB-lite"/>
    </source>
</evidence>
<feature type="compositionally biased region" description="Polar residues" evidence="2">
    <location>
        <begin position="48"/>
        <end position="58"/>
    </location>
</feature>
<feature type="coiled-coil region" evidence="1">
    <location>
        <begin position="706"/>
        <end position="733"/>
    </location>
</feature>
<dbReference type="AlphaFoldDB" id="A0A0B2WZL1"/>
<protein>
    <submittedName>
        <fullName evidence="3">Uncharacterized protein</fullName>
    </submittedName>
</protein>